<dbReference type="EMBL" id="JAWRCP010000001">
    <property type="protein sequence ID" value="MDW6093908.1"/>
    <property type="molecule type" value="Genomic_DNA"/>
</dbReference>
<sequence>MRLMILSLMMFCLHGYAAEVNFPHISVTGFGEVTVVPDSAVFSVQVEQSTLNAEQAKEGVDTVVRQFSKQLQDLGAKAEQISSSNLSLAPQYHYPDEGKPELVGYRASRRVTVSVEQLDKLNEFLDAALESGINRIDRITLQVKDHQKYQAQARDKAIQDASTKALSIAKGFKRTLGPVWQVDYHTQQDKPMMMRSVSMNQKEGLQQDYQDKTIVISDSVDVLYRLN</sequence>
<evidence type="ECO:0000313" key="3">
    <source>
        <dbReference type="Proteomes" id="UP001279860"/>
    </source>
</evidence>
<protein>
    <submittedName>
        <fullName evidence="2">Oxidative stress defense protein</fullName>
    </submittedName>
</protein>
<evidence type="ECO:0000256" key="1">
    <source>
        <dbReference type="SAM" id="SignalP"/>
    </source>
</evidence>
<dbReference type="Pfam" id="PF04402">
    <property type="entry name" value="SIMPL"/>
    <property type="match status" value="1"/>
</dbReference>
<dbReference type="PANTHER" id="PTHR34387:SF1">
    <property type="entry name" value="PERIPLASMIC IMMUNOGENIC PROTEIN"/>
    <property type="match status" value="1"/>
</dbReference>
<keyword evidence="1" id="KW-0732">Signal</keyword>
<comment type="caution">
    <text evidence="2">The sequence shown here is derived from an EMBL/GenBank/DDBJ whole genome shotgun (WGS) entry which is preliminary data.</text>
</comment>
<keyword evidence="3" id="KW-1185">Reference proteome</keyword>
<dbReference type="Gene3D" id="3.30.110.170">
    <property type="entry name" value="Protein of unknown function (DUF541), domain 1"/>
    <property type="match status" value="1"/>
</dbReference>
<dbReference type="InterPro" id="IPR052022">
    <property type="entry name" value="26kDa_periplasmic_antigen"/>
</dbReference>
<organism evidence="2 3">
    <name type="scientific">Vibrio rhizosphaerae</name>
    <dbReference type="NCBI Taxonomy" id="398736"/>
    <lineage>
        <taxon>Bacteria</taxon>
        <taxon>Pseudomonadati</taxon>
        <taxon>Pseudomonadota</taxon>
        <taxon>Gammaproteobacteria</taxon>
        <taxon>Vibrionales</taxon>
        <taxon>Vibrionaceae</taxon>
        <taxon>Vibrio</taxon>
    </lineage>
</organism>
<feature type="chain" id="PRO_5046079507" evidence="1">
    <location>
        <begin position="18"/>
        <end position="227"/>
    </location>
</feature>
<accession>A0ABU4IYB5</accession>
<dbReference type="Proteomes" id="UP001279860">
    <property type="component" value="Unassembled WGS sequence"/>
</dbReference>
<reference evidence="2 3" key="1">
    <citation type="submission" date="2023-11" db="EMBL/GenBank/DDBJ databases">
        <title>Plant-associative lifestyle of Vibrio porteresiae and its evolutionary dynamics.</title>
        <authorList>
            <person name="Rameshkumar N."/>
            <person name="Kirti K."/>
        </authorList>
    </citation>
    <scope>NUCLEOTIDE SEQUENCE [LARGE SCALE GENOMIC DNA]</scope>
    <source>
        <strain evidence="2 3">MSSRF7</strain>
    </source>
</reference>
<dbReference type="PANTHER" id="PTHR34387">
    <property type="entry name" value="SLR1258 PROTEIN"/>
    <property type="match status" value="1"/>
</dbReference>
<name>A0ABU4IYB5_9VIBR</name>
<proteinExistence type="predicted"/>
<feature type="signal peptide" evidence="1">
    <location>
        <begin position="1"/>
        <end position="17"/>
    </location>
</feature>
<dbReference type="NCBIfam" id="NF008299">
    <property type="entry name" value="PRK11087.1"/>
    <property type="match status" value="1"/>
</dbReference>
<dbReference type="Gene3D" id="3.30.70.2970">
    <property type="entry name" value="Protein of unknown function (DUF541), domain 2"/>
    <property type="match status" value="1"/>
</dbReference>
<gene>
    <name evidence="2" type="ORF">SBX64_15320</name>
</gene>
<dbReference type="InterPro" id="IPR007497">
    <property type="entry name" value="SIMPL/DUF541"/>
</dbReference>
<evidence type="ECO:0000313" key="2">
    <source>
        <dbReference type="EMBL" id="MDW6093908.1"/>
    </source>
</evidence>